<dbReference type="EMBL" id="CP114040">
    <property type="protein sequence ID" value="WAS94157.1"/>
    <property type="molecule type" value="Genomic_DNA"/>
</dbReference>
<proteinExistence type="predicted"/>
<protein>
    <submittedName>
        <fullName evidence="1">Uncharacterized protein</fullName>
    </submittedName>
</protein>
<dbReference type="RefSeq" id="WP_269036494.1">
    <property type="nucleotide sequence ID" value="NZ_CP114040.1"/>
</dbReference>
<gene>
    <name evidence="1" type="ORF">O0S08_49170</name>
</gene>
<dbReference type="Proteomes" id="UP001164459">
    <property type="component" value="Chromosome"/>
</dbReference>
<accession>A0ABY7H4X1</accession>
<sequence>MSLRIAREQIENIRYQTHQPVLVAAMNRLDPHRFRGLGPARTEVFVRHGWETAQGLGLLYLNDAGYVLFLMTFLGSHFLGDFRYADLARILQEPDPEEAPGFDTRIRRARDAFIALGERMIGEKAAIYLADLGRFSAWFAKTTRLDTEEMLEALPRCHGGMEVRLTEPQKWMILAEAQASAYALGLDQDEGDAVALALRWWLGFRFEEDPLFPWVRDVTGRESDAGARTRALRDYALRRMSAVMRG</sequence>
<evidence type="ECO:0000313" key="1">
    <source>
        <dbReference type="EMBL" id="WAS94157.1"/>
    </source>
</evidence>
<name>A0ABY7H4X1_9BACT</name>
<keyword evidence="2" id="KW-1185">Reference proteome</keyword>
<organism evidence="1 2">
    <name type="scientific">Nannocystis punicea</name>
    <dbReference type="NCBI Taxonomy" id="2995304"/>
    <lineage>
        <taxon>Bacteria</taxon>
        <taxon>Pseudomonadati</taxon>
        <taxon>Myxococcota</taxon>
        <taxon>Polyangia</taxon>
        <taxon>Nannocystales</taxon>
        <taxon>Nannocystaceae</taxon>
        <taxon>Nannocystis</taxon>
    </lineage>
</organism>
<evidence type="ECO:0000313" key="2">
    <source>
        <dbReference type="Proteomes" id="UP001164459"/>
    </source>
</evidence>
<reference evidence="1" key="1">
    <citation type="submission" date="2022-11" db="EMBL/GenBank/DDBJ databases">
        <title>Minimal conservation of predation-associated metabolite biosynthetic gene clusters underscores biosynthetic potential of Myxococcota including descriptions for ten novel species: Archangium lansinium sp. nov., Myxococcus landrumus sp. nov., Nannocystis bai.</title>
        <authorList>
            <person name="Ahearne A."/>
            <person name="Stevens C."/>
            <person name="Dowd S."/>
        </authorList>
    </citation>
    <scope>NUCLEOTIDE SEQUENCE</scope>
    <source>
        <strain evidence="1">Fl3</strain>
    </source>
</reference>